<reference evidence="9 10" key="1">
    <citation type="submission" date="2023-05" db="EMBL/GenBank/DDBJ databases">
        <title>B98-5 Cell Line De Novo Hybrid Assembly: An Optical Mapping Approach.</title>
        <authorList>
            <person name="Kananen K."/>
            <person name="Auerbach J.A."/>
            <person name="Kautto E."/>
            <person name="Blachly J.S."/>
        </authorList>
    </citation>
    <scope>NUCLEOTIDE SEQUENCE [LARGE SCALE GENOMIC DNA]</scope>
    <source>
        <strain evidence="9">B95-8</strain>
        <tissue evidence="9">Cell line</tissue>
    </source>
</reference>
<dbReference type="SUPFAM" id="SSF51730">
    <property type="entry name" value="FAD-linked oxidoreductase"/>
    <property type="match status" value="1"/>
</dbReference>
<comment type="caution">
    <text evidence="9">The sequence shown here is derived from an EMBL/GenBank/DDBJ whole genome shotgun (WGS) entry which is preliminary data.</text>
</comment>
<feature type="compositionally biased region" description="Acidic residues" evidence="7">
    <location>
        <begin position="240"/>
        <end position="253"/>
    </location>
</feature>
<dbReference type="EC" id="1.5.5.2" evidence="6"/>
<evidence type="ECO:0000256" key="2">
    <source>
        <dbReference type="ARBA" id="ARBA00005869"/>
    </source>
</evidence>
<keyword evidence="6" id="KW-0285">Flavoprotein</keyword>
<dbReference type="InterPro" id="IPR029041">
    <property type="entry name" value="FAD-linked_oxidoreductase-like"/>
</dbReference>
<evidence type="ECO:0000313" key="9">
    <source>
        <dbReference type="EMBL" id="KAK2121663.1"/>
    </source>
</evidence>
<dbReference type="PANTHER" id="PTHR13914:SF0">
    <property type="entry name" value="PROLINE DEHYDROGENASE 1, MITOCHONDRIAL"/>
    <property type="match status" value="1"/>
</dbReference>
<feature type="compositionally biased region" description="Polar residues" evidence="7">
    <location>
        <begin position="227"/>
        <end position="236"/>
    </location>
</feature>
<dbReference type="InterPro" id="IPR015659">
    <property type="entry name" value="Proline_oxidase"/>
</dbReference>
<dbReference type="PANTHER" id="PTHR13914">
    <property type="entry name" value="PROLINE OXIDASE"/>
    <property type="match status" value="1"/>
</dbReference>
<keyword evidence="6" id="KW-0274">FAD</keyword>
<feature type="domain" description="Proline dehydrogenase" evidence="8">
    <location>
        <begin position="92"/>
        <end position="185"/>
    </location>
</feature>
<keyword evidence="10" id="KW-1185">Reference proteome</keyword>
<dbReference type="Pfam" id="PF01619">
    <property type="entry name" value="Pro_dh"/>
    <property type="match status" value="1"/>
</dbReference>
<accession>A0ABQ9WJ18</accession>
<evidence type="ECO:0000256" key="3">
    <source>
        <dbReference type="ARBA" id="ARBA00023002"/>
    </source>
</evidence>
<protein>
    <recommendedName>
        <fullName evidence="6">Proline dehydrogenase</fullName>
        <ecNumber evidence="6">1.5.5.2</ecNumber>
    </recommendedName>
</protein>
<comment type="cofactor">
    <cofactor evidence="6">
        <name>FAD</name>
        <dbReference type="ChEBI" id="CHEBI:57692"/>
    </cofactor>
</comment>
<proteinExistence type="inferred from homology"/>
<evidence type="ECO:0000256" key="7">
    <source>
        <dbReference type="SAM" id="MobiDB-lite"/>
    </source>
</evidence>
<dbReference type="InterPro" id="IPR002872">
    <property type="entry name" value="Proline_DH_dom"/>
</dbReference>
<keyword evidence="3 6" id="KW-0560">Oxidoreductase</keyword>
<comment type="catalytic activity">
    <reaction evidence="5 6">
        <text>L-proline + a quinone = (S)-1-pyrroline-5-carboxylate + a quinol + H(+)</text>
        <dbReference type="Rhea" id="RHEA:23784"/>
        <dbReference type="ChEBI" id="CHEBI:15378"/>
        <dbReference type="ChEBI" id="CHEBI:17388"/>
        <dbReference type="ChEBI" id="CHEBI:24646"/>
        <dbReference type="ChEBI" id="CHEBI:60039"/>
        <dbReference type="ChEBI" id="CHEBI:132124"/>
        <dbReference type="EC" id="1.5.5.2"/>
    </reaction>
</comment>
<evidence type="ECO:0000256" key="1">
    <source>
        <dbReference type="ARBA" id="ARBA00004739"/>
    </source>
</evidence>
<comment type="function">
    <text evidence="6">Converts proline to delta-1-pyrroline-5-carboxylate.</text>
</comment>
<evidence type="ECO:0000259" key="8">
    <source>
        <dbReference type="Pfam" id="PF01619"/>
    </source>
</evidence>
<dbReference type="EMBL" id="JASSZA010000001">
    <property type="protein sequence ID" value="KAK2121663.1"/>
    <property type="molecule type" value="Genomic_DNA"/>
</dbReference>
<gene>
    <name evidence="9" type="ORF">P7K49_003049</name>
</gene>
<dbReference type="Gene3D" id="3.20.20.220">
    <property type="match status" value="1"/>
</dbReference>
<evidence type="ECO:0000313" key="10">
    <source>
        <dbReference type="Proteomes" id="UP001266305"/>
    </source>
</evidence>
<comment type="similarity">
    <text evidence="2 6">Belongs to the proline oxidase family.</text>
</comment>
<evidence type="ECO:0000256" key="5">
    <source>
        <dbReference type="ARBA" id="ARBA00048779"/>
    </source>
</evidence>
<keyword evidence="4 6" id="KW-0642">Proline metabolism</keyword>
<feature type="region of interest" description="Disordered" evidence="7">
    <location>
        <begin position="204"/>
        <end position="264"/>
    </location>
</feature>
<sequence length="264" mass="29315">MHTEVGFVVVGERTGLGLDPPLDPSTHSTMYLLDWSSLIDSRTKLSKHLVVPNAQPRSTKGPASNSELPTQSLGVQCVQCGVHQGHQLSETLAWCSKGSRGALEPLLSRFTEEEELQITRMLQRVDVLAKKATEVGVWLIVDAEQTYFQPAISHLTLEMQRRFNMERPLILSTHQCYLKNSSLRVDPRVQERGPWVVATARPAEEVEAGVTASEEKERSLPMPAACSPSSSQNQPRVFNEQEEDSNLYEDPLDVPDTPNLEGST</sequence>
<evidence type="ECO:0000256" key="6">
    <source>
        <dbReference type="RuleBase" id="RU364054"/>
    </source>
</evidence>
<dbReference type="Proteomes" id="UP001266305">
    <property type="component" value="Unassembled WGS sequence"/>
</dbReference>
<organism evidence="9 10">
    <name type="scientific">Saguinus oedipus</name>
    <name type="common">Cotton-top tamarin</name>
    <name type="synonym">Oedipomidas oedipus</name>
    <dbReference type="NCBI Taxonomy" id="9490"/>
    <lineage>
        <taxon>Eukaryota</taxon>
        <taxon>Metazoa</taxon>
        <taxon>Chordata</taxon>
        <taxon>Craniata</taxon>
        <taxon>Vertebrata</taxon>
        <taxon>Euteleostomi</taxon>
        <taxon>Mammalia</taxon>
        <taxon>Eutheria</taxon>
        <taxon>Euarchontoglires</taxon>
        <taxon>Primates</taxon>
        <taxon>Haplorrhini</taxon>
        <taxon>Platyrrhini</taxon>
        <taxon>Cebidae</taxon>
        <taxon>Callitrichinae</taxon>
        <taxon>Saguinus</taxon>
    </lineage>
</organism>
<evidence type="ECO:0000256" key="4">
    <source>
        <dbReference type="ARBA" id="ARBA00023062"/>
    </source>
</evidence>
<comment type="pathway">
    <text evidence="1">Amino-acid degradation; L-proline degradation into L-glutamate; L-glutamate from L-proline: step 1/2.</text>
</comment>
<name>A0ABQ9WJ18_SAGOE</name>